<dbReference type="GeneID" id="54780636"/>
<dbReference type="AlphaFoldDB" id="A0A642URH5"/>
<feature type="region of interest" description="Disordered" evidence="2">
    <location>
        <begin position="40"/>
        <end position="71"/>
    </location>
</feature>
<evidence type="ECO:0008006" key="5">
    <source>
        <dbReference type="Google" id="ProtNLM"/>
    </source>
</evidence>
<sequence length="501" mass="54601">MAKECSYPVPGETVLRMSTRELQQMGLYKQTLSIRHYKPPTESASAEDVTMTQSTTPPPCSSLSSTPTSITTSSEFPSASLSRILNHPAPFNTLDVSSIADGLAQLADLMGSRLPTLSVSISQVQPVPSDITTVNVNSDYVKLPPEESSYYYEAYSTFCPCLLPLPRWNGHSYSNPVRDTIVTFSGAYPIVLAATLAVGSKLKGKEDLSANYLATVSSLAKSQLESIQSMRDLESLIVASVFLASAATHLYPSEINWQNSLTSVARFVSKSSTVEQSKVSVLCKWLLFTFDATSAQPPLSGALSVIGASCCPKEKAVLEEWGLLLTSGFNLLTGTSQAVIHLHEGFLDFFVKGTNRIDYRKGLTLMSGYANELNHLFCPSPQDVGFVESPWGSTVNGSFVSWMDISHQTHTHAFIAWSLVTIYGVAWTSPQVQQILSQIIQLVDNINTAVESSLGPLVRAPIAMRWPVLVACSFIKDLELRSRGHEYLNCCKQLSTLKEDG</sequence>
<gene>
    <name evidence="3" type="ORF">DIURU_001985</name>
</gene>
<dbReference type="GO" id="GO:0000976">
    <property type="term" value="F:transcription cis-regulatory region binding"/>
    <property type="evidence" value="ECO:0007669"/>
    <property type="project" value="TreeGrafter"/>
</dbReference>
<dbReference type="GO" id="GO:0045944">
    <property type="term" value="P:positive regulation of transcription by RNA polymerase II"/>
    <property type="evidence" value="ECO:0007669"/>
    <property type="project" value="TreeGrafter"/>
</dbReference>
<dbReference type="RefSeq" id="XP_034013118.1">
    <property type="nucleotide sequence ID" value="XM_034154586.1"/>
</dbReference>
<feature type="compositionally biased region" description="Low complexity" evidence="2">
    <location>
        <begin position="50"/>
        <end position="71"/>
    </location>
</feature>
<proteinExistence type="predicted"/>
<organism evidence="3 4">
    <name type="scientific">Diutina rugosa</name>
    <name type="common">Yeast</name>
    <name type="synonym">Candida rugosa</name>
    <dbReference type="NCBI Taxonomy" id="5481"/>
    <lineage>
        <taxon>Eukaryota</taxon>
        <taxon>Fungi</taxon>
        <taxon>Dikarya</taxon>
        <taxon>Ascomycota</taxon>
        <taxon>Saccharomycotina</taxon>
        <taxon>Pichiomycetes</taxon>
        <taxon>Debaryomycetaceae</taxon>
        <taxon>Diutina</taxon>
    </lineage>
</organism>
<protein>
    <recommendedName>
        <fullName evidence="5">Transcription factor domain-containing protein</fullName>
    </recommendedName>
</protein>
<dbReference type="GO" id="GO:0003700">
    <property type="term" value="F:DNA-binding transcription factor activity"/>
    <property type="evidence" value="ECO:0007669"/>
    <property type="project" value="TreeGrafter"/>
</dbReference>
<evidence type="ECO:0000256" key="1">
    <source>
        <dbReference type="ARBA" id="ARBA00023242"/>
    </source>
</evidence>
<keyword evidence="4" id="KW-1185">Reference proteome</keyword>
<dbReference type="PANTHER" id="PTHR37534">
    <property type="entry name" value="TRANSCRIPTIONAL ACTIVATOR PROTEIN UGA3"/>
    <property type="match status" value="1"/>
</dbReference>
<accession>A0A642URH5</accession>
<dbReference type="GO" id="GO:0005634">
    <property type="term" value="C:nucleus"/>
    <property type="evidence" value="ECO:0007669"/>
    <property type="project" value="TreeGrafter"/>
</dbReference>
<dbReference type="VEuPathDB" id="FungiDB:DIURU_001985"/>
<dbReference type="Proteomes" id="UP000449547">
    <property type="component" value="Unassembled WGS sequence"/>
</dbReference>
<comment type="caution">
    <text evidence="3">The sequence shown here is derived from an EMBL/GenBank/DDBJ whole genome shotgun (WGS) entry which is preliminary data.</text>
</comment>
<name>A0A642URH5_DIURU</name>
<evidence type="ECO:0000313" key="3">
    <source>
        <dbReference type="EMBL" id="KAA8904033.1"/>
    </source>
</evidence>
<keyword evidence="1" id="KW-0539">Nucleus</keyword>
<evidence type="ECO:0000313" key="4">
    <source>
        <dbReference type="Proteomes" id="UP000449547"/>
    </source>
</evidence>
<dbReference type="EMBL" id="SWFT01000064">
    <property type="protein sequence ID" value="KAA8904033.1"/>
    <property type="molecule type" value="Genomic_DNA"/>
</dbReference>
<reference evidence="3 4" key="1">
    <citation type="submission" date="2019-07" db="EMBL/GenBank/DDBJ databases">
        <title>Genome assembly of two rare yeast pathogens: Diutina rugosa and Trichomonascus ciferrii.</title>
        <authorList>
            <person name="Mixao V."/>
            <person name="Saus E."/>
            <person name="Hansen A."/>
            <person name="Lass-Flor C."/>
            <person name="Gabaldon T."/>
        </authorList>
    </citation>
    <scope>NUCLEOTIDE SEQUENCE [LARGE SCALE GENOMIC DNA]</scope>
    <source>
        <strain evidence="3 4">CBS 613</strain>
    </source>
</reference>
<dbReference type="PANTHER" id="PTHR37534:SF49">
    <property type="entry name" value="LYSINE BIOSYNTHESIS REGULATORY PROTEIN LYS14"/>
    <property type="match status" value="1"/>
</dbReference>
<evidence type="ECO:0000256" key="2">
    <source>
        <dbReference type="SAM" id="MobiDB-lite"/>
    </source>
</evidence>